<keyword evidence="2" id="KW-1185">Reference proteome</keyword>
<protein>
    <submittedName>
        <fullName evidence="1">Lipoprotein</fullName>
    </submittedName>
</protein>
<accession>A0ABQ4P047</accession>
<gene>
    <name evidence="1" type="ORF">TUM4438_01460</name>
</gene>
<sequence length="97" mass="10646">MNFKSLCLLVVAGFGLTACIESPEWTLLYYPDQQSKPSVAESASFINGYYESIEQCHAKGKGLIRLSGNDNGSYVCGYMCEADDKSLTCQQVVNSEE</sequence>
<organism evidence="1 2">
    <name type="scientific">Shewanella sairae</name>
    <dbReference type="NCBI Taxonomy" id="190310"/>
    <lineage>
        <taxon>Bacteria</taxon>
        <taxon>Pseudomonadati</taxon>
        <taxon>Pseudomonadota</taxon>
        <taxon>Gammaproteobacteria</taxon>
        <taxon>Alteromonadales</taxon>
        <taxon>Shewanellaceae</taxon>
        <taxon>Shewanella</taxon>
    </lineage>
</organism>
<proteinExistence type="predicted"/>
<dbReference type="Proteomes" id="UP000887104">
    <property type="component" value="Unassembled WGS sequence"/>
</dbReference>
<name>A0ABQ4P047_9GAMM</name>
<evidence type="ECO:0000313" key="1">
    <source>
        <dbReference type="EMBL" id="GIU40397.1"/>
    </source>
</evidence>
<keyword evidence="1" id="KW-0449">Lipoprotein</keyword>
<reference evidence="1" key="1">
    <citation type="submission" date="2021-05" db="EMBL/GenBank/DDBJ databases">
        <title>Molecular characterization for Shewanella algae harboring chromosomal blaOXA-55-like strains isolated from clinical and environment sample.</title>
        <authorList>
            <person name="Ohama Y."/>
            <person name="Aoki K."/>
            <person name="Harada S."/>
            <person name="Moriya K."/>
            <person name="Ishii Y."/>
            <person name="Tateda K."/>
        </authorList>
    </citation>
    <scope>NUCLEOTIDE SEQUENCE</scope>
    <source>
        <strain evidence="1">JCM 11563</strain>
    </source>
</reference>
<dbReference type="PROSITE" id="PS51257">
    <property type="entry name" value="PROKAR_LIPOPROTEIN"/>
    <property type="match status" value="1"/>
</dbReference>
<dbReference type="EMBL" id="BPEY01000002">
    <property type="protein sequence ID" value="GIU40397.1"/>
    <property type="molecule type" value="Genomic_DNA"/>
</dbReference>
<dbReference type="RefSeq" id="WP_220778394.1">
    <property type="nucleotide sequence ID" value="NZ_BPEY01000002.1"/>
</dbReference>
<comment type="caution">
    <text evidence="1">The sequence shown here is derived from an EMBL/GenBank/DDBJ whole genome shotgun (WGS) entry which is preliminary data.</text>
</comment>
<evidence type="ECO:0000313" key="2">
    <source>
        <dbReference type="Proteomes" id="UP000887104"/>
    </source>
</evidence>